<evidence type="ECO:0000313" key="2">
    <source>
        <dbReference type="Proteomes" id="UP000182054"/>
    </source>
</evidence>
<gene>
    <name evidence="1" type="ORF">SAMN05444374_11667</name>
</gene>
<name>A0A1I0UAI4_9NOCA</name>
<dbReference type="Proteomes" id="UP000182054">
    <property type="component" value="Unassembled WGS sequence"/>
</dbReference>
<dbReference type="GeneID" id="85487321"/>
<accession>A0A1I0UAI4</accession>
<reference evidence="1 2" key="1">
    <citation type="submission" date="2016-10" db="EMBL/GenBank/DDBJ databases">
        <authorList>
            <person name="de Groot N.N."/>
        </authorList>
    </citation>
    <scope>NUCLEOTIDE SEQUENCE [LARGE SCALE GENOMIC DNA]</scope>
    <source>
        <strain evidence="1 2">DSM 44908</strain>
    </source>
</reference>
<proteinExistence type="predicted"/>
<organism evidence="1 2">
    <name type="scientific">Rhodococcoides kroppenstedtii</name>
    <dbReference type="NCBI Taxonomy" id="293050"/>
    <lineage>
        <taxon>Bacteria</taxon>
        <taxon>Bacillati</taxon>
        <taxon>Actinomycetota</taxon>
        <taxon>Actinomycetes</taxon>
        <taxon>Mycobacteriales</taxon>
        <taxon>Nocardiaceae</taxon>
        <taxon>Rhodococcoides</taxon>
    </lineage>
</organism>
<sequence>MSTDWNIWDNVIVEMVTPGIAYAEYVGTNGVPGTHLPDLRDLARYWVGDPDSLYFASAFTVDDLATALSVVEMLRNDVDPANFGHPSRQTPDKVRAALLVAERDRLIDRIEELAEDRNGITAVLDEMAKTQ</sequence>
<dbReference type="RefSeq" id="WP_068361644.1">
    <property type="nucleotide sequence ID" value="NZ_FOJN01000016.1"/>
</dbReference>
<evidence type="ECO:0000313" key="1">
    <source>
        <dbReference type="EMBL" id="SFA60930.1"/>
    </source>
</evidence>
<dbReference type="AlphaFoldDB" id="A0A1I0UAI4"/>
<dbReference type="EMBL" id="FOJN01000016">
    <property type="protein sequence ID" value="SFA60930.1"/>
    <property type="molecule type" value="Genomic_DNA"/>
</dbReference>
<protein>
    <submittedName>
        <fullName evidence="1">Uncharacterized protein</fullName>
    </submittedName>
</protein>